<organism evidence="2 3">
    <name type="scientific">Copranaerobaculum intestinale</name>
    <dbReference type="NCBI Taxonomy" id="2692629"/>
    <lineage>
        <taxon>Bacteria</taxon>
        <taxon>Bacillati</taxon>
        <taxon>Bacillota</taxon>
        <taxon>Erysipelotrichia</taxon>
        <taxon>Erysipelotrichales</taxon>
        <taxon>Erysipelotrichaceae</taxon>
        <taxon>Copranaerobaculum</taxon>
    </lineage>
</organism>
<reference evidence="2 3" key="1">
    <citation type="submission" date="2019-12" db="EMBL/GenBank/DDBJ databases">
        <authorList>
            <person name="Yang R."/>
        </authorList>
    </citation>
    <scope>NUCLEOTIDE SEQUENCE [LARGE SCALE GENOMIC DNA]</scope>
    <source>
        <strain evidence="2 3">DONG20-135</strain>
    </source>
</reference>
<comment type="caution">
    <text evidence="2">The sequence shown here is derived from an EMBL/GenBank/DDBJ whole genome shotgun (WGS) entry which is preliminary data.</text>
</comment>
<dbReference type="EMBL" id="WUUQ01000002">
    <property type="protein sequence ID" value="MXQ73767.1"/>
    <property type="molecule type" value="Genomic_DNA"/>
</dbReference>
<protein>
    <submittedName>
        <fullName evidence="2">Prepilin-type N-terminal cleavage/methylation domain-containing protein</fullName>
    </submittedName>
</protein>
<evidence type="ECO:0000313" key="2">
    <source>
        <dbReference type="EMBL" id="MXQ73767.1"/>
    </source>
</evidence>
<dbReference type="AlphaFoldDB" id="A0A6N8UEG5"/>
<dbReference type="InterPro" id="IPR012902">
    <property type="entry name" value="N_methyl_site"/>
</dbReference>
<evidence type="ECO:0000313" key="3">
    <source>
        <dbReference type="Proteomes" id="UP000434036"/>
    </source>
</evidence>
<gene>
    <name evidence="2" type="ORF">GSF08_07425</name>
</gene>
<name>A0A6N8UEG5_9FIRM</name>
<keyword evidence="1" id="KW-0472">Membrane</keyword>
<keyword evidence="3" id="KW-1185">Reference proteome</keyword>
<keyword evidence="1" id="KW-1133">Transmembrane helix</keyword>
<dbReference type="RefSeq" id="WP_160625177.1">
    <property type="nucleotide sequence ID" value="NZ_WUUQ01000002.1"/>
</dbReference>
<keyword evidence="1" id="KW-0812">Transmembrane</keyword>
<sequence>MLNKDGFTLIEMIIALSICAFLTPLVFSVLNAMLHVPKQEYATSDRIMIHQLRRIFAEGSEAAIEDQTLVLLYRDKESVLQIDQNRLVKRPGYEIFSSNLQSAQFYKEDTCIYLRWKHTHEKTTKQALLGC</sequence>
<evidence type="ECO:0000256" key="1">
    <source>
        <dbReference type="SAM" id="Phobius"/>
    </source>
</evidence>
<reference evidence="2 3" key="2">
    <citation type="submission" date="2020-01" db="EMBL/GenBank/DDBJ databases">
        <title>Clostridiaceae sp. nov. isolated from the gut of human by culturomics.</title>
        <authorList>
            <person name="Chang Y."/>
        </authorList>
    </citation>
    <scope>NUCLEOTIDE SEQUENCE [LARGE SCALE GENOMIC DNA]</scope>
    <source>
        <strain evidence="2 3">DONG20-135</strain>
    </source>
</reference>
<accession>A0A6N8UEG5</accession>
<dbReference type="NCBIfam" id="TIGR02532">
    <property type="entry name" value="IV_pilin_GFxxxE"/>
    <property type="match status" value="1"/>
</dbReference>
<proteinExistence type="predicted"/>
<feature type="transmembrane region" description="Helical" evidence="1">
    <location>
        <begin position="12"/>
        <end position="34"/>
    </location>
</feature>
<dbReference type="Pfam" id="PF07963">
    <property type="entry name" value="N_methyl"/>
    <property type="match status" value="1"/>
</dbReference>
<dbReference type="Proteomes" id="UP000434036">
    <property type="component" value="Unassembled WGS sequence"/>
</dbReference>